<dbReference type="InterPro" id="IPR001611">
    <property type="entry name" value="Leu-rich_rpt"/>
</dbReference>
<dbReference type="Pfam" id="PF07714">
    <property type="entry name" value="PK_Tyr_Ser-Thr"/>
    <property type="match status" value="1"/>
</dbReference>
<evidence type="ECO:0000256" key="11">
    <source>
        <dbReference type="ARBA" id="ARBA00022737"/>
    </source>
</evidence>
<evidence type="ECO:0000256" key="10">
    <source>
        <dbReference type="ARBA" id="ARBA00022729"/>
    </source>
</evidence>
<accession>B9EYY3</accession>
<feature type="domain" description="Protein kinase" evidence="23">
    <location>
        <begin position="721"/>
        <end position="1014"/>
    </location>
</feature>
<keyword evidence="10 22" id="KW-0732">Signal</keyword>
<dbReference type="PROSITE" id="PS50011">
    <property type="entry name" value="PROTEIN_KINASE_DOM"/>
    <property type="match status" value="1"/>
</dbReference>
<dbReference type="EC" id="2.7.11.1" evidence="3"/>
<gene>
    <name evidence="24" type="ORF">OsJ_03104</name>
</gene>
<dbReference type="InterPro" id="IPR013210">
    <property type="entry name" value="LRR_N_plant-typ"/>
</dbReference>
<dbReference type="InterPro" id="IPR003591">
    <property type="entry name" value="Leu-rich_rpt_typical-subtyp"/>
</dbReference>
<feature type="transmembrane region" description="Helical" evidence="21">
    <location>
        <begin position="666"/>
        <end position="685"/>
    </location>
</feature>
<dbReference type="HOGENOM" id="CLU_000288_18_22_1"/>
<evidence type="ECO:0000256" key="19">
    <source>
        <dbReference type="ARBA" id="ARBA00047899"/>
    </source>
</evidence>
<dbReference type="Pfam" id="PF08263">
    <property type="entry name" value="LRRNT_2"/>
    <property type="match status" value="1"/>
</dbReference>
<feature type="chain" id="PRO_5002881235" description="non-specific serine/threonine protein kinase" evidence="22">
    <location>
        <begin position="21"/>
        <end position="1027"/>
    </location>
</feature>
<comment type="similarity">
    <text evidence="2">Belongs to the protein kinase superfamily. Ser/Thr protein kinase family.</text>
</comment>
<evidence type="ECO:0000256" key="17">
    <source>
        <dbReference type="ARBA" id="ARBA00023170"/>
    </source>
</evidence>
<dbReference type="GO" id="GO:0005886">
    <property type="term" value="C:plasma membrane"/>
    <property type="evidence" value="ECO:0007669"/>
    <property type="project" value="UniProtKB-SubCell"/>
</dbReference>
<evidence type="ECO:0000256" key="1">
    <source>
        <dbReference type="ARBA" id="ARBA00004162"/>
    </source>
</evidence>
<keyword evidence="18" id="KW-0325">Glycoprotein</keyword>
<keyword evidence="16 21" id="KW-0472">Membrane</keyword>
<evidence type="ECO:0000256" key="15">
    <source>
        <dbReference type="ARBA" id="ARBA00022989"/>
    </source>
</evidence>
<dbReference type="InterPro" id="IPR000719">
    <property type="entry name" value="Prot_kinase_dom"/>
</dbReference>
<keyword evidence="4" id="KW-1003">Cell membrane</keyword>
<dbReference type="SMART" id="SM00220">
    <property type="entry name" value="S_TKc"/>
    <property type="match status" value="1"/>
</dbReference>
<dbReference type="InterPro" id="IPR001245">
    <property type="entry name" value="Ser-Thr/Tyr_kinase_cat_dom"/>
</dbReference>
<dbReference type="FunFam" id="3.30.200.20:FF:000661">
    <property type="entry name" value="Serine-threonine protein kinase plant-type"/>
    <property type="match status" value="1"/>
</dbReference>
<evidence type="ECO:0000256" key="5">
    <source>
        <dbReference type="ARBA" id="ARBA00022527"/>
    </source>
</evidence>
<keyword evidence="17" id="KW-0675">Receptor</keyword>
<evidence type="ECO:0000256" key="20">
    <source>
        <dbReference type="ARBA" id="ARBA00048679"/>
    </source>
</evidence>
<keyword evidence="7" id="KW-0433">Leucine-rich repeat</keyword>
<keyword evidence="15 21" id="KW-1133">Transmembrane helix</keyword>
<dbReference type="Gene3D" id="3.30.200.20">
    <property type="entry name" value="Phosphorylase Kinase, domain 1"/>
    <property type="match status" value="1"/>
</dbReference>
<dbReference type="GO" id="GO:0004674">
    <property type="term" value="F:protein serine/threonine kinase activity"/>
    <property type="evidence" value="ECO:0007669"/>
    <property type="project" value="UniProtKB-KW"/>
</dbReference>
<evidence type="ECO:0000256" key="7">
    <source>
        <dbReference type="ARBA" id="ARBA00022614"/>
    </source>
</evidence>
<dbReference type="FunFam" id="1.10.510.10:FF:000358">
    <property type="entry name" value="Putative leucine-rich repeat receptor-like serine/threonine-protein kinase"/>
    <property type="match status" value="1"/>
</dbReference>
<sequence length="1027" mass="112183">MALLCISMVLLILLAPCATSLTPPYNNTDLAALLDFKEQVKDPNGILASNWTASAPFCSWIGVSCDSSGKWVTGLEFEDMALEGTISPQIGNLSFLSSLVLSNTTLIGPVPTELDRLPRLQTLVLSYNSLSGTIPSILGNLTRLESLYLNSNKFFGGIPQELANLNNLQILRLSDNDLSGPIPQGLFNNTPNLSRIQLGSNRLTGAIPGSVGSLSKLEMLVLENNLLSGSMPAAIFNMSYLQAIAVTRNNLRGPIPGNESFHLPMLEFFSLGENWFDGPIPSGPSKCQNLDLFSLAVNNFTGSVPSWLATMPNLTAIYLSTNELTGKIPVELSNHTGLLALDLSENNLEGEIPPEFGQLRNLSNLNTIGMSYNRFEGSLLPCVGNLSTLIEIFVADNNRITGSIPSTLAKLTNLLMLSLRGNQLSGMIPTQITSMNNLQELNLSNNTLSGTIPVEITGLTSLVKLNLANNQLVSPIPSTIGSLNQLQVVVLSQNSLSSTIPISLWHLQKLIELDLSQNSLSGSLPADVGKLTAITKMDLSRNQLSGDIPFSFGELQMMIYMNLSSNLLQGSIPDSVGKLLSIEELDLSSNVLSGVIPKSLANLTYLANLNLSFNRLEGQIPEGGVFSNITVKSLMGNKALCGLPSQGIESCQSKTHSRSIQRLLKFILPAVVAFFILAFCLCMLVRRKMNKPGKMPLPSDADLLNYQLISYHELVRATRNFSDDNLLGSGSFGKVFKGQLDDESIVTIKVLNMQQEVASKSFDTECRVLRMAHHRNLVRIVSTCSNLDFKALVLEYMPNGSLDNWLYSNDGLHLSFIQRLSVMLDVAMAMEYLHHHHFEVVLHFDLKPSNILLDNDMVAHVADFGISKLLFGDDNSITLTSMPGTVGYMAPELGSTGKASRRSDVYSYGIVLLEVFTRKKPTDPMFVNELTFRQWISQAFPYELSNVADCSLQQDGHTGGTEDSSKLSEDSIILNICLASIIELGLLCSRDAPDDRVPMNEVVIKLNKIKSNYYSLWKQWSSPGEIS</sequence>
<dbReference type="PROSITE" id="PS00108">
    <property type="entry name" value="PROTEIN_KINASE_ST"/>
    <property type="match status" value="1"/>
</dbReference>
<reference evidence="24" key="2">
    <citation type="submission" date="2008-12" db="EMBL/GenBank/DDBJ databases">
        <title>Improved gene annotation of the rice (Oryza sativa) genomes.</title>
        <authorList>
            <person name="Wang J."/>
            <person name="Li R."/>
            <person name="Fan W."/>
            <person name="Huang Q."/>
            <person name="Zhang J."/>
            <person name="Zhou Y."/>
            <person name="Hu Y."/>
            <person name="Zi S."/>
            <person name="Li J."/>
            <person name="Ni P."/>
            <person name="Zheng H."/>
            <person name="Zhang Y."/>
            <person name="Zhao M."/>
            <person name="Hao Q."/>
            <person name="McDermott J."/>
            <person name="Samudrala R."/>
            <person name="Kristiansen K."/>
            <person name="Wong G.K.-S."/>
        </authorList>
    </citation>
    <scope>NUCLEOTIDE SEQUENCE</scope>
</reference>
<evidence type="ECO:0000256" key="6">
    <source>
        <dbReference type="ARBA" id="ARBA00022553"/>
    </source>
</evidence>
<dbReference type="SMART" id="SM00369">
    <property type="entry name" value="LRR_TYP"/>
    <property type="match status" value="11"/>
</dbReference>
<evidence type="ECO:0000259" key="23">
    <source>
        <dbReference type="PROSITE" id="PS50011"/>
    </source>
</evidence>
<keyword evidence="9 21" id="KW-0812">Transmembrane</keyword>
<dbReference type="Pfam" id="PF00560">
    <property type="entry name" value="LRR_1"/>
    <property type="match status" value="4"/>
</dbReference>
<dbReference type="FunFam" id="3.80.10.10:FF:000095">
    <property type="entry name" value="LRR receptor-like serine/threonine-protein kinase GSO1"/>
    <property type="match status" value="2"/>
</dbReference>
<proteinExistence type="inferred from homology"/>
<keyword evidence="8" id="KW-0808">Transferase</keyword>
<dbReference type="InterPro" id="IPR008271">
    <property type="entry name" value="Ser/Thr_kinase_AS"/>
</dbReference>
<evidence type="ECO:0000256" key="4">
    <source>
        <dbReference type="ARBA" id="ARBA00022475"/>
    </source>
</evidence>
<dbReference type="PANTHER" id="PTHR45974:SF278">
    <property type="entry name" value="PROTEIN KINASE DOMAIN-CONTAINING PROTEIN"/>
    <property type="match status" value="1"/>
</dbReference>
<keyword evidence="5" id="KW-0723">Serine/threonine-protein kinase</keyword>
<dbReference type="Gene3D" id="3.80.10.10">
    <property type="entry name" value="Ribonuclease Inhibitor"/>
    <property type="match status" value="4"/>
</dbReference>
<dbReference type="EMBL" id="CM000138">
    <property type="protein sequence ID" value="EEE55227.1"/>
    <property type="molecule type" value="Genomic_DNA"/>
</dbReference>
<keyword evidence="13" id="KW-0418">Kinase</keyword>
<evidence type="ECO:0000256" key="2">
    <source>
        <dbReference type="ARBA" id="ARBA00008684"/>
    </source>
</evidence>
<comment type="subcellular location">
    <subcellularLocation>
        <location evidence="1">Cell membrane</location>
        <topology evidence="1">Single-pass membrane protein</topology>
    </subcellularLocation>
</comment>
<evidence type="ECO:0000256" key="13">
    <source>
        <dbReference type="ARBA" id="ARBA00022777"/>
    </source>
</evidence>
<dbReference type="Gene3D" id="1.10.510.10">
    <property type="entry name" value="Transferase(Phosphotransferase) domain 1"/>
    <property type="match status" value="1"/>
</dbReference>
<keyword evidence="12" id="KW-0547">Nucleotide-binding</keyword>
<organism evidence="24">
    <name type="scientific">Oryza sativa subsp. japonica</name>
    <name type="common">Rice</name>
    <dbReference type="NCBI Taxonomy" id="39947"/>
    <lineage>
        <taxon>Eukaryota</taxon>
        <taxon>Viridiplantae</taxon>
        <taxon>Streptophyta</taxon>
        <taxon>Embryophyta</taxon>
        <taxon>Tracheophyta</taxon>
        <taxon>Spermatophyta</taxon>
        <taxon>Magnoliopsida</taxon>
        <taxon>Liliopsida</taxon>
        <taxon>Poales</taxon>
        <taxon>Poaceae</taxon>
        <taxon>BOP clade</taxon>
        <taxon>Oryzoideae</taxon>
        <taxon>Oryzeae</taxon>
        <taxon>Oryzinae</taxon>
        <taxon>Oryza</taxon>
        <taxon>Oryza sativa</taxon>
    </lineage>
</organism>
<comment type="catalytic activity">
    <reaction evidence="19">
        <text>L-threonyl-[protein] + ATP = O-phospho-L-threonyl-[protein] + ADP + H(+)</text>
        <dbReference type="Rhea" id="RHEA:46608"/>
        <dbReference type="Rhea" id="RHEA-COMP:11060"/>
        <dbReference type="Rhea" id="RHEA-COMP:11605"/>
        <dbReference type="ChEBI" id="CHEBI:15378"/>
        <dbReference type="ChEBI" id="CHEBI:30013"/>
        <dbReference type="ChEBI" id="CHEBI:30616"/>
        <dbReference type="ChEBI" id="CHEBI:61977"/>
        <dbReference type="ChEBI" id="CHEBI:456216"/>
        <dbReference type="EC" id="2.7.11.1"/>
    </reaction>
</comment>
<comment type="catalytic activity">
    <reaction evidence="20">
        <text>L-seryl-[protein] + ATP = O-phospho-L-seryl-[protein] + ADP + H(+)</text>
        <dbReference type="Rhea" id="RHEA:17989"/>
        <dbReference type="Rhea" id="RHEA-COMP:9863"/>
        <dbReference type="Rhea" id="RHEA-COMP:11604"/>
        <dbReference type="ChEBI" id="CHEBI:15378"/>
        <dbReference type="ChEBI" id="CHEBI:29999"/>
        <dbReference type="ChEBI" id="CHEBI:30616"/>
        <dbReference type="ChEBI" id="CHEBI:83421"/>
        <dbReference type="ChEBI" id="CHEBI:456216"/>
        <dbReference type="EC" id="2.7.11.1"/>
    </reaction>
</comment>
<feature type="signal peptide" evidence="22">
    <location>
        <begin position="1"/>
        <end position="20"/>
    </location>
</feature>
<dbReference type="Proteomes" id="UP000007752">
    <property type="component" value="Chromosome 1"/>
</dbReference>
<keyword evidence="14" id="KW-0067">ATP-binding</keyword>
<evidence type="ECO:0000256" key="3">
    <source>
        <dbReference type="ARBA" id="ARBA00012513"/>
    </source>
</evidence>
<evidence type="ECO:0000256" key="22">
    <source>
        <dbReference type="SAM" id="SignalP"/>
    </source>
</evidence>
<evidence type="ECO:0000256" key="12">
    <source>
        <dbReference type="ARBA" id="ARBA00022741"/>
    </source>
</evidence>
<dbReference type="SUPFAM" id="SSF56112">
    <property type="entry name" value="Protein kinase-like (PK-like)"/>
    <property type="match status" value="1"/>
</dbReference>
<dbReference type="InterPro" id="IPR011009">
    <property type="entry name" value="Kinase-like_dom_sf"/>
</dbReference>
<dbReference type="AlphaFoldDB" id="B9EYY3"/>
<evidence type="ECO:0000256" key="18">
    <source>
        <dbReference type="ARBA" id="ARBA00023180"/>
    </source>
</evidence>
<evidence type="ECO:0000256" key="8">
    <source>
        <dbReference type="ARBA" id="ARBA00022679"/>
    </source>
</evidence>
<dbReference type="SUPFAM" id="SSF52058">
    <property type="entry name" value="L domain-like"/>
    <property type="match status" value="2"/>
</dbReference>
<evidence type="ECO:0000313" key="24">
    <source>
        <dbReference type="EMBL" id="EEE55227.1"/>
    </source>
</evidence>
<dbReference type="GO" id="GO:0005524">
    <property type="term" value="F:ATP binding"/>
    <property type="evidence" value="ECO:0007669"/>
    <property type="project" value="UniProtKB-KW"/>
</dbReference>
<dbReference type="Pfam" id="PF13855">
    <property type="entry name" value="LRR_8"/>
    <property type="match status" value="3"/>
</dbReference>
<evidence type="ECO:0000256" key="14">
    <source>
        <dbReference type="ARBA" id="ARBA00022840"/>
    </source>
</evidence>
<evidence type="ECO:0000256" key="21">
    <source>
        <dbReference type="SAM" id="Phobius"/>
    </source>
</evidence>
<protein>
    <recommendedName>
        <fullName evidence="3">non-specific serine/threonine protein kinase</fullName>
        <ecNumber evidence="3">2.7.11.1</ecNumber>
    </recommendedName>
</protein>
<keyword evidence="6" id="KW-0597">Phosphoprotein</keyword>
<keyword evidence="11" id="KW-0677">Repeat</keyword>
<reference evidence="24" key="1">
    <citation type="journal article" date="2005" name="PLoS Biol.">
        <title>The genomes of Oryza sativa: a history of duplications.</title>
        <authorList>
            <person name="Yu J."/>
            <person name="Wang J."/>
            <person name="Lin W."/>
            <person name="Li S."/>
            <person name="Li H."/>
            <person name="Zhou J."/>
            <person name="Ni P."/>
            <person name="Dong W."/>
            <person name="Hu S."/>
            <person name="Zeng C."/>
            <person name="Zhang J."/>
            <person name="Zhang Y."/>
            <person name="Li R."/>
            <person name="Xu Z."/>
            <person name="Li S."/>
            <person name="Li X."/>
            <person name="Zheng H."/>
            <person name="Cong L."/>
            <person name="Lin L."/>
            <person name="Yin J."/>
            <person name="Geng J."/>
            <person name="Li G."/>
            <person name="Shi J."/>
            <person name="Liu J."/>
            <person name="Lv H."/>
            <person name="Li J."/>
            <person name="Wang J."/>
            <person name="Deng Y."/>
            <person name="Ran L."/>
            <person name="Shi X."/>
            <person name="Wang X."/>
            <person name="Wu Q."/>
            <person name="Li C."/>
            <person name="Ren X."/>
            <person name="Wang J."/>
            <person name="Wang X."/>
            <person name="Li D."/>
            <person name="Liu D."/>
            <person name="Zhang X."/>
            <person name="Ji Z."/>
            <person name="Zhao W."/>
            <person name="Sun Y."/>
            <person name="Zhang Z."/>
            <person name="Bao J."/>
            <person name="Han Y."/>
            <person name="Dong L."/>
            <person name="Ji J."/>
            <person name="Chen P."/>
            <person name="Wu S."/>
            <person name="Liu J."/>
            <person name="Xiao Y."/>
            <person name="Bu D."/>
            <person name="Tan J."/>
            <person name="Yang L."/>
            <person name="Ye C."/>
            <person name="Zhang J."/>
            <person name="Xu J."/>
            <person name="Zhou Y."/>
            <person name="Yu Y."/>
            <person name="Zhang B."/>
            <person name="Zhuang S."/>
            <person name="Wei H."/>
            <person name="Liu B."/>
            <person name="Lei M."/>
            <person name="Yu H."/>
            <person name="Li Y."/>
            <person name="Xu H."/>
            <person name="Wei S."/>
            <person name="He X."/>
            <person name="Fang L."/>
            <person name="Zhang Z."/>
            <person name="Zhang Y."/>
            <person name="Huang X."/>
            <person name="Su Z."/>
            <person name="Tong W."/>
            <person name="Li J."/>
            <person name="Tong Z."/>
            <person name="Li S."/>
            <person name="Ye J."/>
            <person name="Wang L."/>
            <person name="Fang L."/>
            <person name="Lei T."/>
            <person name="Chen C."/>
            <person name="Chen H."/>
            <person name="Xu Z."/>
            <person name="Li H."/>
            <person name="Huang H."/>
            <person name="Zhang F."/>
            <person name="Xu H."/>
            <person name="Li N."/>
            <person name="Zhao C."/>
            <person name="Li S."/>
            <person name="Dong L."/>
            <person name="Huang Y."/>
            <person name="Li L."/>
            <person name="Xi Y."/>
            <person name="Qi Q."/>
            <person name="Li W."/>
            <person name="Zhang B."/>
            <person name="Hu W."/>
            <person name="Zhang Y."/>
            <person name="Tian X."/>
            <person name="Jiao Y."/>
            <person name="Liang X."/>
            <person name="Jin J."/>
            <person name="Gao L."/>
            <person name="Zheng W."/>
            <person name="Hao B."/>
            <person name="Liu S."/>
            <person name="Wang W."/>
            <person name="Yuan L."/>
            <person name="Cao M."/>
            <person name="McDermott J."/>
            <person name="Samudrala R."/>
            <person name="Wang J."/>
            <person name="Wong G.K."/>
            <person name="Yang H."/>
        </authorList>
    </citation>
    <scope>NUCLEOTIDE SEQUENCE [LARGE SCALE GENOMIC DNA]</scope>
</reference>
<evidence type="ECO:0000256" key="16">
    <source>
        <dbReference type="ARBA" id="ARBA00023136"/>
    </source>
</evidence>
<dbReference type="FunFam" id="3.80.10.10:FF:000041">
    <property type="entry name" value="LRR receptor-like serine/threonine-protein kinase ERECTA"/>
    <property type="match status" value="1"/>
</dbReference>
<dbReference type="InterPro" id="IPR032675">
    <property type="entry name" value="LRR_dom_sf"/>
</dbReference>
<evidence type="ECO:0000256" key="9">
    <source>
        <dbReference type="ARBA" id="ARBA00022692"/>
    </source>
</evidence>
<dbReference type="PANTHER" id="PTHR45974">
    <property type="entry name" value="RECEPTOR-LIKE PROTEIN 55"/>
    <property type="match status" value="1"/>
</dbReference>
<name>B9EYY3_ORYSJ</name>